<keyword evidence="1" id="KW-0732">Signal</keyword>
<name>A0A5J4YVH6_PORPP</name>
<dbReference type="AlphaFoldDB" id="A0A5J4YVH6"/>
<dbReference type="Proteomes" id="UP000324585">
    <property type="component" value="Unassembled WGS sequence"/>
</dbReference>
<feature type="signal peptide" evidence="1">
    <location>
        <begin position="1"/>
        <end position="21"/>
    </location>
</feature>
<accession>A0A5J4YVH6</accession>
<sequence length="406" mass="43162">MSRFVLPILALAALAAMGLQAQFVPNLPGVVFGATQSSANKSFWAVDTSTTTGSVTLVANMATYETTQDPFPYNCYGYSSSANTGPGAPLNLFAPNALGYDGISRVFFVAWNSDVARAARLCFLNIISAGVPGAPAFFYVQDLPDAVVSGAAFLQEQYIFVYIREGAPSAGILTLIASLLDRVTGKATETVVFNQFRDRTGPNPDAVGPINFFYIAGDQTVDCSAILYGSSVGNMVNGAPKRFFSLQLTPGESDIYDYSLIHQDTPPDSSLTGFATAEQLAFSISGALISQNAGLGIFSVVNTATGANGELGTEGVDYVRFFDPESGALLTFTDLASAQDCGFGDLCIRLEVQSACQPEVMDFRYIPSPSGTIPCAPVERFCVTPPECTDEIECVYYVPTEEMGMM</sequence>
<organism evidence="2 3">
    <name type="scientific">Porphyridium purpureum</name>
    <name type="common">Red alga</name>
    <name type="synonym">Porphyridium cruentum</name>
    <dbReference type="NCBI Taxonomy" id="35688"/>
    <lineage>
        <taxon>Eukaryota</taxon>
        <taxon>Rhodophyta</taxon>
        <taxon>Bangiophyceae</taxon>
        <taxon>Porphyridiales</taxon>
        <taxon>Porphyridiaceae</taxon>
        <taxon>Porphyridium</taxon>
    </lineage>
</organism>
<evidence type="ECO:0000313" key="3">
    <source>
        <dbReference type="Proteomes" id="UP000324585"/>
    </source>
</evidence>
<proteinExistence type="predicted"/>
<feature type="chain" id="PRO_5023939496" evidence="1">
    <location>
        <begin position="22"/>
        <end position="406"/>
    </location>
</feature>
<gene>
    <name evidence="2" type="ORF">FVE85_1430</name>
</gene>
<evidence type="ECO:0000313" key="2">
    <source>
        <dbReference type="EMBL" id="KAA8495275.1"/>
    </source>
</evidence>
<evidence type="ECO:0000256" key="1">
    <source>
        <dbReference type="SAM" id="SignalP"/>
    </source>
</evidence>
<protein>
    <submittedName>
        <fullName evidence="2">Uncharacterized protein</fullName>
    </submittedName>
</protein>
<keyword evidence="3" id="KW-1185">Reference proteome</keyword>
<reference evidence="3" key="1">
    <citation type="journal article" date="2019" name="Nat. Commun.">
        <title>Expansion of phycobilisome linker gene families in mesophilic red algae.</title>
        <authorList>
            <person name="Lee J."/>
            <person name="Kim D."/>
            <person name="Bhattacharya D."/>
            <person name="Yoon H.S."/>
        </authorList>
    </citation>
    <scope>NUCLEOTIDE SEQUENCE [LARGE SCALE GENOMIC DNA]</scope>
    <source>
        <strain evidence="3">CCMP 1328</strain>
    </source>
</reference>
<comment type="caution">
    <text evidence="2">The sequence shown here is derived from an EMBL/GenBank/DDBJ whole genome shotgun (WGS) entry which is preliminary data.</text>
</comment>
<dbReference type="EMBL" id="VRMN01000003">
    <property type="protein sequence ID" value="KAA8495275.1"/>
    <property type="molecule type" value="Genomic_DNA"/>
</dbReference>